<dbReference type="Gene3D" id="1.10.260.130">
    <property type="match status" value="1"/>
</dbReference>
<dbReference type="PANTHER" id="PTHR34853:SF1">
    <property type="entry name" value="LIPASE 5"/>
    <property type="match status" value="1"/>
</dbReference>
<dbReference type="Gene3D" id="3.40.50.1820">
    <property type="entry name" value="alpha/beta hydrolase"/>
    <property type="match status" value="1"/>
</dbReference>
<dbReference type="AlphaFoldDB" id="A0A7K0CUP7"/>
<reference evidence="3 4" key="1">
    <citation type="submission" date="2019-10" db="EMBL/GenBank/DDBJ databases">
        <title>Nocardia macrotermitis sp. nov. and Nocardia aurantia sp. nov., isolated from the gut of fungus growing-termite Macrotermes natalensis.</title>
        <authorList>
            <person name="Benndorf R."/>
            <person name="Schwitalla J."/>
            <person name="Martin K."/>
            <person name="De Beer W."/>
            <person name="Kaster A.-K."/>
            <person name="Vollmers J."/>
            <person name="Poulsen M."/>
            <person name="Beemelmanns C."/>
        </authorList>
    </citation>
    <scope>NUCLEOTIDE SEQUENCE [LARGE SCALE GENOMIC DNA]</scope>
    <source>
        <strain evidence="3 4">RB20</strain>
    </source>
</reference>
<evidence type="ECO:0000256" key="2">
    <source>
        <dbReference type="SAM" id="SignalP"/>
    </source>
</evidence>
<comment type="caution">
    <text evidence="3">The sequence shown here is derived from an EMBL/GenBank/DDBJ whole genome shotgun (WGS) entry which is preliminary data.</text>
</comment>
<evidence type="ECO:0000313" key="4">
    <source>
        <dbReference type="Proteomes" id="UP000438448"/>
    </source>
</evidence>
<dbReference type="SUPFAM" id="SSF53474">
    <property type="entry name" value="alpha/beta-Hydrolases"/>
    <property type="match status" value="1"/>
</dbReference>
<evidence type="ECO:0000313" key="3">
    <source>
        <dbReference type="EMBL" id="MQY17168.1"/>
    </source>
</evidence>
<evidence type="ECO:0008006" key="5">
    <source>
        <dbReference type="Google" id="ProtNLM"/>
    </source>
</evidence>
<dbReference type="InterPro" id="IPR029058">
    <property type="entry name" value="AB_hydrolase_fold"/>
</dbReference>
<name>A0A7K0CUP7_9NOCA</name>
<feature type="region of interest" description="Disordered" evidence="1">
    <location>
        <begin position="444"/>
        <end position="476"/>
    </location>
</feature>
<keyword evidence="2" id="KW-0732">Signal</keyword>
<keyword evidence="4" id="KW-1185">Reference proteome</keyword>
<feature type="chain" id="PRO_5029899578" description="Lipase" evidence="2">
    <location>
        <begin position="30"/>
        <end position="476"/>
    </location>
</feature>
<accession>A0A7K0CUP7</accession>
<dbReference type="Proteomes" id="UP000438448">
    <property type="component" value="Unassembled WGS sequence"/>
</dbReference>
<organism evidence="3 4">
    <name type="scientific">Nocardia macrotermitis</name>
    <dbReference type="NCBI Taxonomy" id="2585198"/>
    <lineage>
        <taxon>Bacteria</taxon>
        <taxon>Bacillati</taxon>
        <taxon>Actinomycetota</taxon>
        <taxon>Actinomycetes</taxon>
        <taxon>Mycobacteriales</taxon>
        <taxon>Nocardiaceae</taxon>
        <taxon>Nocardia</taxon>
    </lineage>
</organism>
<dbReference type="Pfam" id="PF03583">
    <property type="entry name" value="LIP"/>
    <property type="match status" value="1"/>
</dbReference>
<dbReference type="GO" id="GO:0004806">
    <property type="term" value="F:triacylglycerol lipase activity"/>
    <property type="evidence" value="ECO:0007669"/>
    <property type="project" value="InterPro"/>
</dbReference>
<evidence type="ECO:0000256" key="1">
    <source>
        <dbReference type="SAM" id="MobiDB-lite"/>
    </source>
</evidence>
<dbReference type="GO" id="GO:0016042">
    <property type="term" value="P:lipid catabolic process"/>
    <property type="evidence" value="ECO:0007669"/>
    <property type="project" value="InterPro"/>
</dbReference>
<dbReference type="InterPro" id="IPR005152">
    <property type="entry name" value="Lipase_secreted"/>
</dbReference>
<gene>
    <name evidence="3" type="ORF">NRB20_02310</name>
</gene>
<dbReference type="PANTHER" id="PTHR34853">
    <property type="match status" value="1"/>
</dbReference>
<dbReference type="EMBL" id="WEGK01000001">
    <property type="protein sequence ID" value="MQY17168.1"/>
    <property type="molecule type" value="Genomic_DNA"/>
</dbReference>
<sequence>MTRTVKSLRTIVLTVVAGCLLTTPLPAAAAPTDQGPSGPQQWIDNTIPAPRFPAAAPLPNASLTPRLSALWRAVQSTPAGDPIFDSRPGNLDGLHPGDIIAARDVTATSALLAVVPIRQALLLKFRTTDGNGKPSFGTATLVIPAAAWTGPGDRPVVVNAIPINSLGLRCTPGYAMAHGPHSKFSVGDLIPPTTWWGLSRGYAVLIPDHEGPLMAYADPNVAGHIVLDAIRAVRAQDPNRFSRSRFAIGGYSGGAIASYAAAMLQSEYAPELNGILVGVTTGGLVTDYRTIAHKFNGNMASGILLVVALAIAREHPELLAYLNHLGQWAATSPVKDTCGDSNGPLGVTGVPVQIASTVADPLNSPLAQQLFARFDLRGRTSGAPLYIYHAAWDIWIPEQDSRNLFTSQCARGVRAVSRTVPGEHAIGMFAGFIGATQWLDERLRGHPAPSECPARQATSTTPARPGDPTASARPGS</sequence>
<dbReference type="OrthoDB" id="4502978at2"/>
<feature type="signal peptide" evidence="2">
    <location>
        <begin position="1"/>
        <end position="29"/>
    </location>
</feature>
<proteinExistence type="predicted"/>
<protein>
    <recommendedName>
        <fullName evidence="5">Lipase</fullName>
    </recommendedName>
</protein>